<dbReference type="PANTHER" id="PTHR40780:SF2">
    <property type="entry name" value="DUF3669 DOMAIN-CONTAINING PROTEIN"/>
    <property type="match status" value="1"/>
</dbReference>
<proteinExistence type="predicted"/>
<evidence type="ECO:0008006" key="3">
    <source>
        <dbReference type="Google" id="ProtNLM"/>
    </source>
</evidence>
<dbReference type="EMBL" id="CAJVRC010000907">
    <property type="protein sequence ID" value="CAG8910175.1"/>
    <property type="molecule type" value="Genomic_DNA"/>
</dbReference>
<evidence type="ECO:0000313" key="1">
    <source>
        <dbReference type="EMBL" id="CAG8910175.1"/>
    </source>
</evidence>
<keyword evidence="2" id="KW-1185">Reference proteome</keyword>
<organism evidence="1 2">
    <name type="scientific">Penicillium egyptiacum</name>
    <dbReference type="NCBI Taxonomy" id="1303716"/>
    <lineage>
        <taxon>Eukaryota</taxon>
        <taxon>Fungi</taxon>
        <taxon>Dikarya</taxon>
        <taxon>Ascomycota</taxon>
        <taxon>Pezizomycotina</taxon>
        <taxon>Eurotiomycetes</taxon>
        <taxon>Eurotiomycetidae</taxon>
        <taxon>Eurotiales</taxon>
        <taxon>Aspergillaceae</taxon>
        <taxon>Penicillium</taxon>
    </lineage>
</organism>
<reference evidence="1" key="1">
    <citation type="submission" date="2021-07" db="EMBL/GenBank/DDBJ databases">
        <authorList>
            <person name="Branca A.L. A."/>
        </authorList>
    </citation>
    <scope>NUCLEOTIDE SEQUENCE</scope>
</reference>
<dbReference type="PANTHER" id="PTHR40780">
    <property type="entry name" value="DUF3669 DOMAIN-CONTAINING PROTEIN"/>
    <property type="match status" value="1"/>
</dbReference>
<sequence>MASRREIHSSEESADSGASSIARDARIAYLFLDATELELETDSAILQRSLSLKSVISTTSSFSRRFQSARFRPDLQEINQIGSGLQGAIFEVVGKPYVLKKESPGNEARSSNLRREYKTHCDVSAAFERYRSATHNMVHVPKPHKFIFKTRNDAFWDEVFPKMPQAYRKRGNVITMERILPLPKVVRKALITYFCGRERDLSITDIESLLNNPSNKHCLARVYLGKTNVSINQDNLAPLRNFPFHLGFMKELSIDTLALAKEMGKAYATLHWGAATNGDDVEFVLGTSASEEPRAFVESPDFQHRAVGLYLLDFGQCEAVDLTQDCDVVYQAFKGAMVTGDNQLFIPHSSTSPALFAAFKKGYIDAGSVILSAKPKQLNNKFSMEDFMQEYEEYAEDLVY</sequence>
<gene>
    <name evidence="1" type="ORF">PEGY_LOCUS10978</name>
</gene>
<comment type="caution">
    <text evidence="1">The sequence shown here is derived from an EMBL/GenBank/DDBJ whole genome shotgun (WGS) entry which is preliminary data.</text>
</comment>
<name>A0A9W4KL21_9EURO</name>
<dbReference type="OrthoDB" id="2993351at2759"/>
<dbReference type="AlphaFoldDB" id="A0A9W4KL21"/>
<protein>
    <recommendedName>
        <fullName evidence="3">DUF3669 domain-containing protein</fullName>
    </recommendedName>
</protein>
<evidence type="ECO:0000313" key="2">
    <source>
        <dbReference type="Proteomes" id="UP001154252"/>
    </source>
</evidence>
<dbReference type="Proteomes" id="UP001154252">
    <property type="component" value="Unassembled WGS sequence"/>
</dbReference>
<accession>A0A9W4KL21</accession>